<dbReference type="PANTHER" id="PTHR45750:SF3">
    <property type="entry name" value="HISTONE ACETYLTRANSFERASE"/>
    <property type="match status" value="1"/>
</dbReference>
<evidence type="ECO:0000256" key="4">
    <source>
        <dbReference type="ARBA" id="ARBA00022679"/>
    </source>
</evidence>
<dbReference type="PROSITE" id="PS50014">
    <property type="entry name" value="BROMODOMAIN_2"/>
    <property type="match status" value="1"/>
</dbReference>
<proteinExistence type="inferred from homology"/>
<evidence type="ECO:0000256" key="8">
    <source>
        <dbReference type="ARBA" id="ARBA00023159"/>
    </source>
</evidence>
<evidence type="ECO:0000259" key="14">
    <source>
        <dbReference type="PROSITE" id="PS51186"/>
    </source>
</evidence>
<keyword evidence="16" id="KW-1185">Reference proteome</keyword>
<dbReference type="SUPFAM" id="SSF55729">
    <property type="entry name" value="Acyl-CoA N-acyltransferases (Nat)"/>
    <property type="match status" value="1"/>
</dbReference>
<keyword evidence="5" id="KW-0156">Chromatin regulator</keyword>
<keyword evidence="8" id="KW-0010">Activator</keyword>
<dbReference type="GO" id="GO:0045944">
    <property type="term" value="P:positive regulation of transcription by RNA polymerase II"/>
    <property type="evidence" value="ECO:0007669"/>
    <property type="project" value="TreeGrafter"/>
</dbReference>
<keyword evidence="9" id="KW-0804">Transcription</keyword>
<dbReference type="Proteomes" id="UP001174694">
    <property type="component" value="Unassembled WGS sequence"/>
</dbReference>
<evidence type="ECO:0000256" key="9">
    <source>
        <dbReference type="ARBA" id="ARBA00023163"/>
    </source>
</evidence>
<dbReference type="InterPro" id="IPR036427">
    <property type="entry name" value="Bromodomain-like_sf"/>
</dbReference>
<keyword evidence="6" id="KW-0805">Transcription regulation</keyword>
<dbReference type="PRINTS" id="PR00503">
    <property type="entry name" value="BROMODOMAIN"/>
</dbReference>
<dbReference type="PROSITE" id="PS00633">
    <property type="entry name" value="BROMODOMAIN_1"/>
    <property type="match status" value="1"/>
</dbReference>
<dbReference type="CDD" id="cd05509">
    <property type="entry name" value="Bromo_gcn5_like"/>
    <property type="match status" value="1"/>
</dbReference>
<feature type="domain" description="N-acetyltransferase" evidence="14">
    <location>
        <begin position="43"/>
        <end position="191"/>
    </location>
</feature>
<sequence length="373" mass="43544">MEDKRATKRMKYDDQPEPAMALSKKSAVIEEQNGELEFWAVNNDGERESWIVLTGLKCIFQRQLPNMPKDYIARFVYDRTHISLAMIKKPLKVIGGVTFRPFEQRGFAEIVFFAISSDQQVQGHGAHLMAHFKDYVKATSHVMHFLTYADNDAIGFFKKQGFTKDISLDGPAWKGYIKDYDGGTIMQCTMVPRIRYLKLNDILRMQRACAHAKIEAFSRSHIIHAPPQQWENGVTEIDPLSIDAIRDSGWRPEMDEAARQPRRSPHYNRLLHLLNDMQNHRSSWPFLAPVSKDDFPNYYRIIREPMDLGTMETKLEADQYASPEDFMKDARLMFDNCRKYNRRKSSYTKLAEGLEEFMRAEIMQVPEWSHLYL</sequence>
<keyword evidence="11" id="KW-0012">Acyltransferase</keyword>
<evidence type="ECO:0000256" key="2">
    <source>
        <dbReference type="ARBA" id="ARBA00008607"/>
    </source>
</evidence>
<evidence type="ECO:0000256" key="6">
    <source>
        <dbReference type="ARBA" id="ARBA00023015"/>
    </source>
</evidence>
<protein>
    <recommendedName>
        <fullName evidence="3">histone acetyltransferase</fullName>
        <ecNumber evidence="3">2.3.1.48</ecNumber>
    </recommendedName>
</protein>
<dbReference type="InterPro" id="IPR016181">
    <property type="entry name" value="Acyl_CoA_acyltransferase"/>
</dbReference>
<organism evidence="15 16">
    <name type="scientific">Pleurostoma richardsiae</name>
    <dbReference type="NCBI Taxonomy" id="41990"/>
    <lineage>
        <taxon>Eukaryota</taxon>
        <taxon>Fungi</taxon>
        <taxon>Dikarya</taxon>
        <taxon>Ascomycota</taxon>
        <taxon>Pezizomycotina</taxon>
        <taxon>Sordariomycetes</taxon>
        <taxon>Sordariomycetidae</taxon>
        <taxon>Calosphaeriales</taxon>
        <taxon>Pleurostomataceae</taxon>
        <taxon>Pleurostoma</taxon>
    </lineage>
</organism>
<evidence type="ECO:0000256" key="1">
    <source>
        <dbReference type="ARBA" id="ARBA00004123"/>
    </source>
</evidence>
<keyword evidence="7 12" id="KW-0103">Bromodomain</keyword>
<evidence type="ECO:0000259" key="13">
    <source>
        <dbReference type="PROSITE" id="PS50014"/>
    </source>
</evidence>
<keyword evidence="10" id="KW-0539">Nucleus</keyword>
<dbReference type="InterPro" id="IPR037800">
    <property type="entry name" value="GCN5"/>
</dbReference>
<evidence type="ECO:0000256" key="5">
    <source>
        <dbReference type="ARBA" id="ARBA00022853"/>
    </source>
</evidence>
<dbReference type="GO" id="GO:0000123">
    <property type="term" value="C:histone acetyltransferase complex"/>
    <property type="evidence" value="ECO:0007669"/>
    <property type="project" value="TreeGrafter"/>
</dbReference>
<dbReference type="PROSITE" id="PS51186">
    <property type="entry name" value="GNAT"/>
    <property type="match status" value="1"/>
</dbReference>
<dbReference type="InterPro" id="IPR018359">
    <property type="entry name" value="Bromodomain_CS"/>
</dbReference>
<comment type="caution">
    <text evidence="15">The sequence shown here is derived from an EMBL/GenBank/DDBJ whole genome shotgun (WGS) entry which is preliminary data.</text>
</comment>
<comment type="similarity">
    <text evidence="2">Belongs to the acetyltransferase family. GCN5 subfamily.</text>
</comment>
<keyword evidence="4" id="KW-0808">Transferase</keyword>
<dbReference type="GO" id="GO:0010484">
    <property type="term" value="F:histone H3 acetyltransferase activity"/>
    <property type="evidence" value="ECO:0007669"/>
    <property type="project" value="TreeGrafter"/>
</dbReference>
<dbReference type="Pfam" id="PF00583">
    <property type="entry name" value="Acetyltransf_1"/>
    <property type="match status" value="1"/>
</dbReference>
<dbReference type="Pfam" id="PF00439">
    <property type="entry name" value="Bromodomain"/>
    <property type="match status" value="1"/>
</dbReference>
<evidence type="ECO:0000256" key="7">
    <source>
        <dbReference type="ARBA" id="ARBA00023117"/>
    </source>
</evidence>
<dbReference type="CDD" id="cd04301">
    <property type="entry name" value="NAT_SF"/>
    <property type="match status" value="1"/>
</dbReference>
<evidence type="ECO:0000256" key="10">
    <source>
        <dbReference type="ARBA" id="ARBA00023242"/>
    </source>
</evidence>
<evidence type="ECO:0000256" key="11">
    <source>
        <dbReference type="ARBA" id="ARBA00023315"/>
    </source>
</evidence>
<name>A0AA38R7V1_9PEZI</name>
<comment type="subcellular location">
    <subcellularLocation>
        <location evidence="1">Nucleus</location>
    </subcellularLocation>
</comment>
<dbReference type="Gene3D" id="1.20.920.10">
    <property type="entry name" value="Bromodomain-like"/>
    <property type="match status" value="1"/>
</dbReference>
<dbReference type="AlphaFoldDB" id="A0AA38R7V1"/>
<feature type="domain" description="Bromo" evidence="13">
    <location>
        <begin position="278"/>
        <end position="348"/>
    </location>
</feature>
<accession>A0AA38R7V1</accession>
<gene>
    <name evidence="15" type="ORF">NKR23_g8974</name>
</gene>
<dbReference type="EMBL" id="JANBVO010000033">
    <property type="protein sequence ID" value="KAJ9137697.1"/>
    <property type="molecule type" value="Genomic_DNA"/>
</dbReference>
<evidence type="ECO:0000256" key="3">
    <source>
        <dbReference type="ARBA" id="ARBA00013184"/>
    </source>
</evidence>
<dbReference type="EC" id="2.3.1.48" evidence="3"/>
<dbReference type="PANTHER" id="PTHR45750">
    <property type="entry name" value="GH11602P"/>
    <property type="match status" value="1"/>
</dbReference>
<dbReference type="GO" id="GO:0005634">
    <property type="term" value="C:nucleus"/>
    <property type="evidence" value="ECO:0007669"/>
    <property type="project" value="UniProtKB-SubCell"/>
</dbReference>
<evidence type="ECO:0000256" key="12">
    <source>
        <dbReference type="PROSITE-ProRule" id="PRU00035"/>
    </source>
</evidence>
<dbReference type="InterPro" id="IPR001487">
    <property type="entry name" value="Bromodomain"/>
</dbReference>
<evidence type="ECO:0000313" key="15">
    <source>
        <dbReference type="EMBL" id="KAJ9137697.1"/>
    </source>
</evidence>
<dbReference type="InterPro" id="IPR000182">
    <property type="entry name" value="GNAT_dom"/>
</dbReference>
<dbReference type="SUPFAM" id="SSF47370">
    <property type="entry name" value="Bromodomain"/>
    <property type="match status" value="1"/>
</dbReference>
<reference evidence="15" key="1">
    <citation type="submission" date="2022-07" db="EMBL/GenBank/DDBJ databases">
        <title>Fungi with potential for degradation of polypropylene.</title>
        <authorList>
            <person name="Gostincar C."/>
        </authorList>
    </citation>
    <scope>NUCLEOTIDE SEQUENCE</scope>
    <source>
        <strain evidence="15">EXF-13308</strain>
    </source>
</reference>
<dbReference type="Gene3D" id="3.40.630.30">
    <property type="match status" value="1"/>
</dbReference>
<dbReference type="SMART" id="SM00297">
    <property type="entry name" value="BROMO"/>
    <property type="match status" value="1"/>
</dbReference>
<evidence type="ECO:0000313" key="16">
    <source>
        <dbReference type="Proteomes" id="UP001174694"/>
    </source>
</evidence>